<dbReference type="EMBL" id="PDCK01000043">
    <property type="protein sequence ID" value="PRQ33634.1"/>
    <property type="molecule type" value="Genomic_DNA"/>
</dbReference>
<evidence type="ECO:0000313" key="3">
    <source>
        <dbReference type="Proteomes" id="UP000238479"/>
    </source>
</evidence>
<proteinExistence type="predicted"/>
<comment type="caution">
    <text evidence="2">The sequence shown here is derived from an EMBL/GenBank/DDBJ whole genome shotgun (WGS) entry which is preliminary data.</text>
</comment>
<evidence type="ECO:0000313" key="2">
    <source>
        <dbReference type="EMBL" id="PRQ33634.1"/>
    </source>
</evidence>
<dbReference type="Proteomes" id="UP000238479">
    <property type="component" value="Chromosome 5"/>
</dbReference>
<dbReference type="Gramene" id="PRQ33634">
    <property type="protein sequence ID" value="PRQ33634"/>
    <property type="gene ID" value="RchiOBHm_Chr5g0059761"/>
</dbReference>
<feature type="region of interest" description="Disordered" evidence="1">
    <location>
        <begin position="1"/>
        <end position="25"/>
    </location>
</feature>
<feature type="region of interest" description="Disordered" evidence="1">
    <location>
        <begin position="67"/>
        <end position="89"/>
    </location>
</feature>
<sequence length="89" mass="9213">MPGPTARPSGSIVGRSIMDRVSGSREVSGRSEQCVLASLSKSCRGTVGGKEHGLVSITPRAKCARREMNSPGGHKLVEASAGSEGFRSD</sequence>
<keyword evidence="3" id="KW-1185">Reference proteome</keyword>
<name>A0A2P6QHI3_ROSCH</name>
<dbReference type="AlphaFoldDB" id="A0A2P6QHI3"/>
<protein>
    <submittedName>
        <fullName evidence="2">Uncharacterized protein</fullName>
    </submittedName>
</protein>
<reference evidence="2 3" key="1">
    <citation type="journal article" date="2018" name="Nat. Genet.">
        <title>The Rosa genome provides new insights in the design of modern roses.</title>
        <authorList>
            <person name="Bendahmane M."/>
        </authorList>
    </citation>
    <scope>NUCLEOTIDE SEQUENCE [LARGE SCALE GENOMIC DNA]</scope>
    <source>
        <strain evidence="3">cv. Old Blush</strain>
    </source>
</reference>
<gene>
    <name evidence="2" type="ORF">RchiOBHm_Chr5g0059761</name>
</gene>
<organism evidence="2 3">
    <name type="scientific">Rosa chinensis</name>
    <name type="common">China rose</name>
    <dbReference type="NCBI Taxonomy" id="74649"/>
    <lineage>
        <taxon>Eukaryota</taxon>
        <taxon>Viridiplantae</taxon>
        <taxon>Streptophyta</taxon>
        <taxon>Embryophyta</taxon>
        <taxon>Tracheophyta</taxon>
        <taxon>Spermatophyta</taxon>
        <taxon>Magnoliopsida</taxon>
        <taxon>eudicotyledons</taxon>
        <taxon>Gunneridae</taxon>
        <taxon>Pentapetalae</taxon>
        <taxon>rosids</taxon>
        <taxon>fabids</taxon>
        <taxon>Rosales</taxon>
        <taxon>Rosaceae</taxon>
        <taxon>Rosoideae</taxon>
        <taxon>Rosoideae incertae sedis</taxon>
        <taxon>Rosa</taxon>
    </lineage>
</organism>
<accession>A0A2P6QHI3</accession>
<evidence type="ECO:0000256" key="1">
    <source>
        <dbReference type="SAM" id="MobiDB-lite"/>
    </source>
</evidence>